<gene>
    <name evidence="1" type="ORF">J34TS1_54980</name>
</gene>
<dbReference type="EMBL" id="BORT01000037">
    <property type="protein sequence ID" value="GIO50733.1"/>
    <property type="molecule type" value="Genomic_DNA"/>
</dbReference>
<dbReference type="AlphaFoldDB" id="A0A919YK04"/>
<sequence>MSSHVFMDLSYLKTGNAKQKEAYEILTDLGIFGKLAAFSPVLAGTIPINIDIEGSDLDIICEMREPEVLAQILNAEYGSMQGYRMTRSETADGIVMVCNFASRSWPLEIFAQNRPVTEQNAFKHMVIEHRVLEYLGPGFRERVRALKKDGFKTEPAFARILRLEGDPYQTLLEMYDWNDEKLHPFLDQNWPGRS</sequence>
<name>A0A919YK04_9BACL</name>
<reference evidence="1 2" key="1">
    <citation type="submission" date="2021-03" db="EMBL/GenBank/DDBJ databases">
        <title>Antimicrobial resistance genes in bacteria isolated from Japanese honey, and their potential for conferring macrolide and lincosamide resistance in the American foulbrood pathogen Paenibacillus larvae.</title>
        <authorList>
            <person name="Okamoto M."/>
            <person name="Kumagai M."/>
            <person name="Kanamori H."/>
            <person name="Takamatsu D."/>
        </authorList>
    </citation>
    <scope>NUCLEOTIDE SEQUENCE [LARGE SCALE GENOMIC DNA]</scope>
    <source>
        <strain evidence="1 2">J34TS1</strain>
    </source>
</reference>
<dbReference type="Proteomes" id="UP000682811">
    <property type="component" value="Unassembled WGS sequence"/>
</dbReference>
<proteinExistence type="predicted"/>
<evidence type="ECO:0000313" key="1">
    <source>
        <dbReference type="EMBL" id="GIO50733.1"/>
    </source>
</evidence>
<keyword evidence="2" id="KW-1185">Reference proteome</keyword>
<dbReference type="InterPro" id="IPR025365">
    <property type="entry name" value="DUF4269"/>
</dbReference>
<protein>
    <submittedName>
        <fullName evidence="1">Alpha/beta hydrolase</fullName>
    </submittedName>
</protein>
<comment type="caution">
    <text evidence="1">The sequence shown here is derived from an EMBL/GenBank/DDBJ whole genome shotgun (WGS) entry which is preliminary data.</text>
</comment>
<dbReference type="Pfam" id="PF14091">
    <property type="entry name" value="DUF4269"/>
    <property type="match status" value="1"/>
</dbReference>
<evidence type="ECO:0000313" key="2">
    <source>
        <dbReference type="Proteomes" id="UP000682811"/>
    </source>
</evidence>
<dbReference type="GO" id="GO:0016787">
    <property type="term" value="F:hydrolase activity"/>
    <property type="evidence" value="ECO:0007669"/>
    <property type="project" value="UniProtKB-KW"/>
</dbReference>
<dbReference type="RefSeq" id="WP_212980856.1">
    <property type="nucleotide sequence ID" value="NZ_AP025343.1"/>
</dbReference>
<keyword evidence="1" id="KW-0378">Hydrolase</keyword>
<accession>A0A919YK04</accession>
<organism evidence="1 2">
    <name type="scientific">Paenibacillus azoreducens</name>
    <dbReference type="NCBI Taxonomy" id="116718"/>
    <lineage>
        <taxon>Bacteria</taxon>
        <taxon>Bacillati</taxon>
        <taxon>Bacillota</taxon>
        <taxon>Bacilli</taxon>
        <taxon>Bacillales</taxon>
        <taxon>Paenibacillaceae</taxon>
        <taxon>Paenibacillus</taxon>
    </lineage>
</organism>